<dbReference type="GO" id="GO:0015297">
    <property type="term" value="F:antiporter activity"/>
    <property type="evidence" value="ECO:0007669"/>
    <property type="project" value="InterPro"/>
</dbReference>
<feature type="transmembrane region" description="Helical" evidence="7">
    <location>
        <begin position="80"/>
        <end position="103"/>
    </location>
</feature>
<protein>
    <recommendedName>
        <fullName evidence="8">RCK N-terminal domain-containing protein</fullName>
    </recommendedName>
</protein>
<dbReference type="InterPro" id="IPR006153">
    <property type="entry name" value="Cation/H_exchanger_TM"/>
</dbReference>
<keyword evidence="5 7" id="KW-1133">Transmembrane helix</keyword>
<evidence type="ECO:0000256" key="4">
    <source>
        <dbReference type="ARBA" id="ARBA00022692"/>
    </source>
</evidence>
<accession>A0A1F7WSG2</accession>
<dbReference type="GO" id="GO:0006813">
    <property type="term" value="P:potassium ion transport"/>
    <property type="evidence" value="ECO:0007669"/>
    <property type="project" value="InterPro"/>
</dbReference>
<dbReference type="Proteomes" id="UP000178812">
    <property type="component" value="Unassembled WGS sequence"/>
</dbReference>
<feature type="domain" description="RCK N-terminal" evidence="8">
    <location>
        <begin position="402"/>
        <end position="518"/>
    </location>
</feature>
<evidence type="ECO:0000259" key="8">
    <source>
        <dbReference type="PROSITE" id="PS51201"/>
    </source>
</evidence>
<feature type="transmembrane region" description="Helical" evidence="7">
    <location>
        <begin position="28"/>
        <end position="47"/>
    </location>
</feature>
<dbReference type="InterPro" id="IPR003148">
    <property type="entry name" value="RCK_N"/>
</dbReference>
<feature type="transmembrane region" description="Helical" evidence="7">
    <location>
        <begin position="285"/>
        <end position="308"/>
    </location>
</feature>
<evidence type="ECO:0000256" key="3">
    <source>
        <dbReference type="ARBA" id="ARBA00022448"/>
    </source>
</evidence>
<organism evidence="9 10">
    <name type="scientific">Candidatus Woesebacteria bacterium GWB1_43_5</name>
    <dbReference type="NCBI Taxonomy" id="1802474"/>
    <lineage>
        <taxon>Bacteria</taxon>
        <taxon>Candidatus Woeseibacteriota</taxon>
    </lineage>
</organism>
<dbReference type="EMBL" id="MGFM01000026">
    <property type="protein sequence ID" value="OGM05712.1"/>
    <property type="molecule type" value="Genomic_DNA"/>
</dbReference>
<dbReference type="AlphaFoldDB" id="A0A1F7WSG2"/>
<dbReference type="PROSITE" id="PS51201">
    <property type="entry name" value="RCK_N"/>
    <property type="match status" value="1"/>
</dbReference>
<evidence type="ECO:0000313" key="9">
    <source>
        <dbReference type="EMBL" id="OGM05712.1"/>
    </source>
</evidence>
<keyword evidence="6 7" id="KW-0472">Membrane</keyword>
<feature type="transmembrane region" description="Helical" evidence="7">
    <location>
        <begin position="174"/>
        <end position="191"/>
    </location>
</feature>
<evidence type="ECO:0000256" key="2">
    <source>
        <dbReference type="ARBA" id="ARBA00005551"/>
    </source>
</evidence>
<gene>
    <name evidence="9" type="ORF">A2125_00465</name>
</gene>
<dbReference type="InterPro" id="IPR036291">
    <property type="entry name" value="NAD(P)-bd_dom_sf"/>
</dbReference>
<feature type="transmembrane region" description="Helical" evidence="7">
    <location>
        <begin position="203"/>
        <end position="226"/>
    </location>
</feature>
<proteinExistence type="inferred from homology"/>
<feature type="transmembrane region" description="Helical" evidence="7">
    <location>
        <begin position="142"/>
        <end position="162"/>
    </location>
</feature>
<dbReference type="InterPro" id="IPR038770">
    <property type="entry name" value="Na+/solute_symporter_sf"/>
</dbReference>
<dbReference type="Pfam" id="PF02254">
    <property type="entry name" value="TrkA_N"/>
    <property type="match status" value="1"/>
</dbReference>
<name>A0A1F7WSG2_9BACT</name>
<evidence type="ECO:0000313" key="10">
    <source>
        <dbReference type="Proteomes" id="UP000178812"/>
    </source>
</evidence>
<feature type="transmembrane region" description="Helical" evidence="7">
    <location>
        <begin position="6"/>
        <end position="23"/>
    </location>
</feature>
<feature type="transmembrane region" description="Helical" evidence="7">
    <location>
        <begin position="350"/>
        <end position="369"/>
    </location>
</feature>
<feature type="transmembrane region" description="Helical" evidence="7">
    <location>
        <begin position="53"/>
        <end position="71"/>
    </location>
</feature>
<dbReference type="Gene3D" id="1.20.1530.20">
    <property type="match status" value="1"/>
</dbReference>
<comment type="caution">
    <text evidence="9">The sequence shown here is derived from an EMBL/GenBank/DDBJ whole genome shotgun (WGS) entry which is preliminary data.</text>
</comment>
<feature type="transmembrane region" description="Helical" evidence="7">
    <location>
        <begin position="320"/>
        <end position="344"/>
    </location>
</feature>
<dbReference type="GO" id="GO:1902600">
    <property type="term" value="P:proton transmembrane transport"/>
    <property type="evidence" value="ECO:0007669"/>
    <property type="project" value="InterPro"/>
</dbReference>
<reference evidence="9 10" key="1">
    <citation type="journal article" date="2016" name="Nat. Commun.">
        <title>Thousands of microbial genomes shed light on interconnected biogeochemical processes in an aquifer system.</title>
        <authorList>
            <person name="Anantharaman K."/>
            <person name="Brown C.T."/>
            <person name="Hug L.A."/>
            <person name="Sharon I."/>
            <person name="Castelle C.J."/>
            <person name="Probst A.J."/>
            <person name="Thomas B.C."/>
            <person name="Singh A."/>
            <person name="Wilkins M.J."/>
            <person name="Karaoz U."/>
            <person name="Brodie E.L."/>
            <person name="Williams K.H."/>
            <person name="Hubbard S.S."/>
            <person name="Banfield J.F."/>
        </authorList>
    </citation>
    <scope>NUCLEOTIDE SEQUENCE [LARGE SCALE GENOMIC DNA]</scope>
</reference>
<evidence type="ECO:0000256" key="5">
    <source>
        <dbReference type="ARBA" id="ARBA00022989"/>
    </source>
</evidence>
<comment type="similarity">
    <text evidence="2">Belongs to the monovalent cation:proton antiporter 2 (CPA2) transporter (TC 2.A.37) family.</text>
</comment>
<dbReference type="Gene3D" id="3.40.50.720">
    <property type="entry name" value="NAD(P)-binding Rossmann-like Domain"/>
    <property type="match status" value="1"/>
</dbReference>
<comment type="subcellular location">
    <subcellularLocation>
        <location evidence="1">Membrane</location>
        <topology evidence="1">Multi-pass membrane protein</topology>
    </subcellularLocation>
</comment>
<evidence type="ECO:0000256" key="1">
    <source>
        <dbReference type="ARBA" id="ARBA00004141"/>
    </source>
</evidence>
<dbReference type="Pfam" id="PF00999">
    <property type="entry name" value="Na_H_Exchanger"/>
    <property type="match status" value="1"/>
</dbReference>
<dbReference type="GO" id="GO:0016020">
    <property type="term" value="C:membrane"/>
    <property type="evidence" value="ECO:0007669"/>
    <property type="project" value="UniProtKB-SubCell"/>
</dbReference>
<keyword evidence="3" id="KW-0813">Transport</keyword>
<feature type="transmembrane region" description="Helical" evidence="7">
    <location>
        <begin position="109"/>
        <end position="130"/>
    </location>
</feature>
<dbReference type="SUPFAM" id="SSF51735">
    <property type="entry name" value="NAD(P)-binding Rossmann-fold domains"/>
    <property type="match status" value="1"/>
</dbReference>
<sequence length="556" mass="60721">MEFTQISILLVAAAICASIARFFKQPTIVGYIFAGFLLATLGIGRNIEVFSGLGQVGVALLLFLVGVEMNLKELPSIGRVALFAGGGQMLFTSLTGFILALVLGFSPLVAIYIAIALTFSSTIVIIKLLSEKKDLQSLYGRISLGVLLAQDLIAVVIIMFLAGLRRSSFTPADFIFIAIKATFLIAATWVLSKKVMPRLFDKFLAQSTETLFIGGVAWALGVSAFVGGPMGFTLEIGGFLAGLALSNLPEHLQIASRTKPVRDFFLTIFFLLLGTHLQLDQISGVALPALVFSIFVIVGNPLILLSILGLMGHSRRTSFLAGLTMAQISEFSLILMTMGLALGHVGQKDISLVILVGVITMTISTYLIMGAEKIYLRVKDYLGVFERKKPKEDALNLPKELKNHIVLIGSDRTGRAIVSYLVKKNFDFVVVDFNPNVFATLTAEKVPVIFGDITDPDIFELSSIKEARLVISTNSDLTDNLTILENIKRHPKRPITMFTTVERSDGVKLYEKGADYVLVPQAIAGEHIRHILATYGTNEEKLKRLGKANFNRLMNR</sequence>
<keyword evidence="4 7" id="KW-0812">Transmembrane</keyword>
<dbReference type="PANTHER" id="PTHR42751">
    <property type="entry name" value="SODIUM/HYDROGEN EXCHANGER FAMILY/TRKA DOMAIN PROTEIN"/>
    <property type="match status" value="1"/>
</dbReference>
<evidence type="ECO:0000256" key="7">
    <source>
        <dbReference type="SAM" id="Phobius"/>
    </source>
</evidence>
<evidence type="ECO:0000256" key="6">
    <source>
        <dbReference type="ARBA" id="ARBA00023136"/>
    </source>
</evidence>
<dbReference type="PANTHER" id="PTHR42751:SF3">
    <property type="entry name" value="SODIUM_GLUTAMATE SYMPORTER"/>
    <property type="match status" value="1"/>
</dbReference>